<keyword evidence="9" id="KW-0645">Protease</keyword>
<keyword evidence="10" id="KW-1185">Reference proteome</keyword>
<evidence type="ECO:0000313" key="10">
    <source>
        <dbReference type="Proteomes" id="UP000292447"/>
    </source>
</evidence>
<protein>
    <submittedName>
        <fullName evidence="9">Xaa-Pro aminopeptidase</fullName>
    </submittedName>
</protein>
<dbReference type="EMBL" id="CP034462">
    <property type="protein sequence ID" value="QBM91154.1"/>
    <property type="molecule type" value="Genomic_DNA"/>
</dbReference>
<evidence type="ECO:0000259" key="8">
    <source>
        <dbReference type="Pfam" id="PF16188"/>
    </source>
</evidence>
<dbReference type="FunFam" id="3.90.230.10:FF:000004">
    <property type="entry name" value="xaa-Pro aminopeptidase 1 isoform X1"/>
    <property type="match status" value="1"/>
</dbReference>
<comment type="cofactor">
    <cofactor evidence="1">
        <name>Mn(2+)</name>
        <dbReference type="ChEBI" id="CHEBI:29035"/>
    </cofactor>
</comment>
<dbReference type="Pfam" id="PF00557">
    <property type="entry name" value="Peptidase_M24"/>
    <property type="match status" value="1"/>
</dbReference>
<dbReference type="InterPro" id="IPR032416">
    <property type="entry name" value="Peptidase_M24_C"/>
</dbReference>
<dbReference type="Pfam" id="PF16189">
    <property type="entry name" value="Creatinase_N_2"/>
    <property type="match status" value="1"/>
</dbReference>
<dbReference type="InterPro" id="IPR000994">
    <property type="entry name" value="Pept_M24"/>
</dbReference>
<proteinExistence type="inferred from homology"/>
<feature type="domain" description="Creatinase N-terminal" evidence="7">
    <location>
        <begin position="95"/>
        <end position="235"/>
    </location>
</feature>
<name>A0A4P6XYE4_9ASCO</name>
<evidence type="ECO:0000313" key="9">
    <source>
        <dbReference type="EMBL" id="QBM91154.1"/>
    </source>
</evidence>
<reference evidence="10" key="1">
    <citation type="submission" date="2019-03" db="EMBL/GenBank/DDBJ databases">
        <title>Snf2 controls pulcherriminic acid biosynthesis and connects pigmentation and antifungal activity of the yeast Metschnikowia pulcherrima.</title>
        <authorList>
            <person name="Gore-Lloyd D."/>
            <person name="Sumann I."/>
            <person name="Brachmann A.O."/>
            <person name="Schneeberger K."/>
            <person name="Ortiz-Merino R.A."/>
            <person name="Moreno-Beltran M."/>
            <person name="Schlaefli M."/>
            <person name="Kirner P."/>
            <person name="Santos Kron A."/>
            <person name="Wolfe K.H."/>
            <person name="Piel J."/>
            <person name="Ahrens C.H."/>
            <person name="Henk D."/>
            <person name="Freimoser F.M."/>
        </authorList>
    </citation>
    <scope>NUCLEOTIDE SEQUENCE [LARGE SCALE GENOMIC DNA]</scope>
    <source>
        <strain evidence="10">APC 1.2</strain>
    </source>
</reference>
<dbReference type="STRING" id="2163413.A0A4P6XYE4"/>
<comment type="similarity">
    <text evidence="2">Belongs to the peptidase M24B family.</text>
</comment>
<dbReference type="Gene3D" id="3.40.350.10">
    <property type="entry name" value="Creatinase/prolidase N-terminal domain"/>
    <property type="match status" value="2"/>
</dbReference>
<dbReference type="InterPro" id="IPR050422">
    <property type="entry name" value="X-Pro_aminopeptidase_P"/>
</dbReference>
<evidence type="ECO:0000256" key="3">
    <source>
        <dbReference type="ARBA" id="ARBA00022723"/>
    </source>
</evidence>
<dbReference type="SUPFAM" id="SSF55920">
    <property type="entry name" value="Creatinase/aminopeptidase"/>
    <property type="match status" value="1"/>
</dbReference>
<evidence type="ECO:0000256" key="5">
    <source>
        <dbReference type="ARBA" id="ARBA00023211"/>
    </source>
</evidence>
<dbReference type="GO" id="GO:0046872">
    <property type="term" value="F:metal ion binding"/>
    <property type="evidence" value="ECO:0007669"/>
    <property type="project" value="UniProtKB-KW"/>
</dbReference>
<feature type="domain" description="Peptidase M24" evidence="6">
    <location>
        <begin position="423"/>
        <end position="642"/>
    </location>
</feature>
<dbReference type="GO" id="GO:0004177">
    <property type="term" value="F:aminopeptidase activity"/>
    <property type="evidence" value="ECO:0007669"/>
    <property type="project" value="UniProtKB-KW"/>
</dbReference>
<gene>
    <name evidence="9" type="primary">MPUL0G01970</name>
    <name evidence="9" type="ORF">METSCH_G01970</name>
</gene>
<evidence type="ECO:0000259" key="7">
    <source>
        <dbReference type="Pfam" id="PF01321"/>
    </source>
</evidence>
<dbReference type="InterPro" id="IPR029149">
    <property type="entry name" value="Creatin/AminoP/Spt16_N"/>
</dbReference>
<dbReference type="Proteomes" id="UP000292447">
    <property type="component" value="Chromosome VII"/>
</dbReference>
<sequence>MEKQLLLEESREVDYSTTWKSVISTTLSKPLQCLAPAILKSNKCAEFESMEASVDAQIEGLIALEQPSDSEPLPELPFTDYKVKSTMSAEKKLVEIRKLMKKHGVSVYIVPSEDEHQSEETALADKRREYLSGFTGSAGLCVITIDDSEGSRGEAALSTDGRYFLQAEKQLDSRFWRLLKQGMKGYPSWTEFALTKAAESKFSSVISCDPKLMSLSTGQYLALALAAHGVKFKPIIDANFVDAVWGDEKPARSLEPVYSIPIEFSGESSASKITNLRLKMKDLGASHLIITALDEIGWLLNLRADKDIPFSPFFFSYVIVTADRIVLYANKDKLRNVKDHLSEVSGLIVKSYESFYPDLGDLKATVTNQNVKLILPDKSACNYALLDSIPDSIAKHTIVYLSVVSVTKLFKNPTELHNTNVAQTRDALAFITFSAWLEHQLIHKRREVLEYEAAQKIYAIRSKLPNFKGLSYETISSTGPNAAIIHYAPTKTENSIIDIKVPYLLDSGAHYLEGTTDITRTYKFGSEGLTDEYKKYYTLVLKGHLAVAMARFPANSKTTGTVLDSYARQPLWNEGLDFNHGTGHGVGSFGNVHEGPLYILTTAGGVSTDDYFKKGAIVTDEPGYYIDGECGFRVESELEVTECDASFGKTRNGEKYLGFKYLTKVPFCLKLIDKKYLSLVEIKWINEYNSSLRHEFASELLKAGDRRAYGWLLKETHPI</sequence>
<organism evidence="9 10">
    <name type="scientific">Metschnikowia aff. pulcherrima</name>
    <dbReference type="NCBI Taxonomy" id="2163413"/>
    <lineage>
        <taxon>Eukaryota</taxon>
        <taxon>Fungi</taxon>
        <taxon>Dikarya</taxon>
        <taxon>Ascomycota</taxon>
        <taxon>Saccharomycotina</taxon>
        <taxon>Pichiomycetes</taxon>
        <taxon>Metschnikowiaceae</taxon>
        <taxon>Metschnikowia</taxon>
    </lineage>
</organism>
<dbReference type="FunFam" id="3.40.350.10:FF:000003">
    <property type="entry name" value="Xaa-pro aminopeptidase P"/>
    <property type="match status" value="1"/>
</dbReference>
<keyword evidence="9" id="KW-0031">Aminopeptidase</keyword>
<keyword evidence="5" id="KW-0464">Manganese</keyword>
<dbReference type="PANTHER" id="PTHR43763">
    <property type="entry name" value="XAA-PRO AMINOPEPTIDASE 1"/>
    <property type="match status" value="1"/>
</dbReference>
<dbReference type="Pfam" id="PF16188">
    <property type="entry name" value="Peptidase_M24_C"/>
    <property type="match status" value="1"/>
</dbReference>
<dbReference type="InterPro" id="IPR000587">
    <property type="entry name" value="Creatinase_N"/>
</dbReference>
<dbReference type="SUPFAM" id="SSF53092">
    <property type="entry name" value="Creatinase/prolidase N-terminal domain"/>
    <property type="match status" value="1"/>
</dbReference>
<feature type="domain" description="Peptidase M24 C-terminal" evidence="8">
    <location>
        <begin position="655"/>
        <end position="719"/>
    </location>
</feature>
<dbReference type="Gene3D" id="3.90.230.10">
    <property type="entry name" value="Creatinase/methionine aminopeptidase superfamily"/>
    <property type="match status" value="1"/>
</dbReference>
<keyword evidence="4" id="KW-0378">Hydrolase</keyword>
<evidence type="ECO:0000259" key="6">
    <source>
        <dbReference type="Pfam" id="PF00557"/>
    </source>
</evidence>
<dbReference type="AlphaFoldDB" id="A0A4P6XYE4"/>
<accession>A0A4P6XYE4</accession>
<dbReference type="GO" id="GO:0005737">
    <property type="term" value="C:cytoplasm"/>
    <property type="evidence" value="ECO:0007669"/>
    <property type="project" value="UniProtKB-ARBA"/>
</dbReference>
<evidence type="ECO:0000256" key="4">
    <source>
        <dbReference type="ARBA" id="ARBA00022801"/>
    </source>
</evidence>
<dbReference type="PANTHER" id="PTHR43763:SF6">
    <property type="entry name" value="XAA-PRO AMINOPEPTIDASE 1"/>
    <property type="match status" value="1"/>
</dbReference>
<evidence type="ECO:0000256" key="1">
    <source>
        <dbReference type="ARBA" id="ARBA00001936"/>
    </source>
</evidence>
<keyword evidence="3" id="KW-0479">Metal-binding</keyword>
<evidence type="ECO:0000256" key="2">
    <source>
        <dbReference type="ARBA" id="ARBA00008766"/>
    </source>
</evidence>
<dbReference type="InterPro" id="IPR036005">
    <property type="entry name" value="Creatinase/aminopeptidase-like"/>
</dbReference>
<dbReference type="Pfam" id="PF01321">
    <property type="entry name" value="Creatinase_N"/>
    <property type="match status" value="1"/>
</dbReference>